<comment type="caution">
    <text evidence="1">The sequence shown here is derived from an EMBL/GenBank/DDBJ whole genome shotgun (WGS) entry which is preliminary data.</text>
</comment>
<reference evidence="1" key="1">
    <citation type="journal article" date="2014" name="Int. J. Syst. Evol. Microbiol.">
        <title>Complete genome sequence of Corynebacterium casei LMG S-19264T (=DSM 44701T), isolated from a smear-ripened cheese.</title>
        <authorList>
            <consortium name="US DOE Joint Genome Institute (JGI-PGF)"/>
            <person name="Walter F."/>
            <person name="Albersmeier A."/>
            <person name="Kalinowski J."/>
            <person name="Ruckert C."/>
        </authorList>
    </citation>
    <scope>NUCLEOTIDE SEQUENCE</scope>
    <source>
        <strain evidence="1">CGMCC 1.16012</strain>
    </source>
</reference>
<evidence type="ECO:0000313" key="2">
    <source>
        <dbReference type="Proteomes" id="UP000606730"/>
    </source>
</evidence>
<dbReference type="InterPro" id="IPR018772">
    <property type="entry name" value="Transcription_activator_HlyU"/>
</dbReference>
<dbReference type="RefSeq" id="WP_095596764.1">
    <property type="nucleotide sequence ID" value="NZ_BMKN01000001.1"/>
</dbReference>
<dbReference type="AlphaFoldDB" id="A0A917EI51"/>
<dbReference type="Pfam" id="PF10115">
    <property type="entry name" value="HlyU"/>
    <property type="match status" value="1"/>
</dbReference>
<organism evidence="1 2">
    <name type="scientific">Actibacterium pelagium</name>
    <dbReference type="NCBI Taxonomy" id="2029103"/>
    <lineage>
        <taxon>Bacteria</taxon>
        <taxon>Pseudomonadati</taxon>
        <taxon>Pseudomonadota</taxon>
        <taxon>Alphaproteobacteria</taxon>
        <taxon>Rhodobacterales</taxon>
        <taxon>Roseobacteraceae</taxon>
        <taxon>Actibacterium</taxon>
    </lineage>
</organism>
<dbReference type="OrthoDB" id="9800971at2"/>
<protein>
    <submittedName>
        <fullName evidence="1">Transcriptional regulator</fullName>
    </submittedName>
</protein>
<gene>
    <name evidence="1" type="ORF">GCM10011517_02960</name>
</gene>
<dbReference type="EMBL" id="BMKN01000001">
    <property type="protein sequence ID" value="GGE38571.1"/>
    <property type="molecule type" value="Genomic_DNA"/>
</dbReference>
<dbReference type="Proteomes" id="UP000606730">
    <property type="component" value="Unassembled WGS sequence"/>
</dbReference>
<reference evidence="1" key="2">
    <citation type="submission" date="2020-09" db="EMBL/GenBank/DDBJ databases">
        <authorList>
            <person name="Sun Q."/>
            <person name="Zhou Y."/>
        </authorList>
    </citation>
    <scope>NUCLEOTIDE SEQUENCE</scope>
    <source>
        <strain evidence="1">CGMCC 1.16012</strain>
    </source>
</reference>
<evidence type="ECO:0000313" key="1">
    <source>
        <dbReference type="EMBL" id="GGE38571.1"/>
    </source>
</evidence>
<accession>A0A917EI51</accession>
<sequence>MSFFKKLFGGNGSSSASEPELYEGFKIYAEPVKEDGSFRLTARIEKEIDGEVRSHMLIRADTFQNAETASDAAVTKAKMLIDQMGERLLDSKPFT</sequence>
<name>A0A917EI51_9RHOB</name>
<proteinExistence type="predicted"/>
<keyword evidence="2" id="KW-1185">Reference proteome</keyword>